<dbReference type="Pfam" id="PF13561">
    <property type="entry name" value="adh_short_C2"/>
    <property type="match status" value="1"/>
</dbReference>
<reference evidence="3 4" key="1">
    <citation type="submission" date="2018-06" db="EMBL/GenBank/DDBJ databases">
        <title>Pedobacter endophyticus sp. nov., an endophytic bacterium isolated from a leaf of Triticum aestivum.</title>
        <authorList>
            <person name="Zhang L."/>
        </authorList>
    </citation>
    <scope>NUCLEOTIDE SEQUENCE [LARGE SCALE GENOMIC DNA]</scope>
    <source>
        <strain evidence="3 4">CM134L-2</strain>
    </source>
</reference>
<dbReference type="Gene3D" id="3.40.50.720">
    <property type="entry name" value="NAD(P)-binding Rossmann-like Domain"/>
    <property type="match status" value="1"/>
</dbReference>
<comment type="similarity">
    <text evidence="1">Belongs to the short-chain dehydrogenases/reductases (SDR) family.</text>
</comment>
<evidence type="ECO:0000313" key="4">
    <source>
        <dbReference type="Proteomes" id="UP000284120"/>
    </source>
</evidence>
<dbReference type="PANTHER" id="PTHR43669">
    <property type="entry name" value="5-KETO-D-GLUCONATE 5-REDUCTASE"/>
    <property type="match status" value="1"/>
</dbReference>
<dbReference type="RefSeq" id="WP_113646502.1">
    <property type="nucleotide sequence ID" value="NZ_QMHN01000001.1"/>
</dbReference>
<dbReference type="SUPFAM" id="SSF51735">
    <property type="entry name" value="NAD(P)-binding Rossmann-fold domains"/>
    <property type="match status" value="1"/>
</dbReference>
<sequence>MILKDKNAVIYGASASIGGAFAKAFAEAGANVFVTHYRLETAQKVADEIIRNGGKAEAAAVDALDQDAIETFLKSVIDKVGSIDISFNAIGIKDVQDIPLIEMTVEDFQQPINIAMKTQFLTGTAAARYMSQQNSGVILSLTATPGGIGYANVGGFGPACNAIEGFSRNLAAEVGSSGVRVVNIRSGGSPDSRPFKEAIAAGGDEVKEFIDKMANDTMLKQMPMMADIANTGVFLASSLASKITGVTIDVTVGTTTALNYKATNVAFLKKDNKEADNL</sequence>
<comment type="caution">
    <text evidence="3">The sequence shown here is derived from an EMBL/GenBank/DDBJ whole genome shotgun (WGS) entry which is preliminary data.</text>
</comment>
<dbReference type="InterPro" id="IPR002347">
    <property type="entry name" value="SDR_fam"/>
</dbReference>
<dbReference type="Proteomes" id="UP000284120">
    <property type="component" value="Unassembled WGS sequence"/>
</dbReference>
<keyword evidence="4" id="KW-1185">Reference proteome</keyword>
<gene>
    <name evidence="3" type="ORF">DPV69_06735</name>
</gene>
<name>A0A451GDP7_9SPHI</name>
<keyword evidence="2" id="KW-0560">Oxidoreductase</keyword>
<evidence type="ECO:0000256" key="1">
    <source>
        <dbReference type="ARBA" id="ARBA00006484"/>
    </source>
</evidence>
<protein>
    <submittedName>
        <fullName evidence="3">SDR family oxidoreductase</fullName>
    </submittedName>
</protein>
<evidence type="ECO:0000313" key="3">
    <source>
        <dbReference type="EMBL" id="RWU11016.1"/>
    </source>
</evidence>
<dbReference type="InterPro" id="IPR036291">
    <property type="entry name" value="NAD(P)-bd_dom_sf"/>
</dbReference>
<dbReference type="AlphaFoldDB" id="A0A451GDP7"/>
<dbReference type="PANTHER" id="PTHR43669:SF3">
    <property type="entry name" value="ALCOHOL DEHYDROGENASE, PUTATIVE (AFU_ORTHOLOGUE AFUA_3G03445)-RELATED"/>
    <property type="match status" value="1"/>
</dbReference>
<dbReference type="CDD" id="cd05233">
    <property type="entry name" value="SDR_c"/>
    <property type="match status" value="1"/>
</dbReference>
<evidence type="ECO:0000256" key="2">
    <source>
        <dbReference type="ARBA" id="ARBA00023002"/>
    </source>
</evidence>
<organism evidence="3 4">
    <name type="scientific">Pedobacter chitinilyticus</name>
    <dbReference type="NCBI Taxonomy" id="2233776"/>
    <lineage>
        <taxon>Bacteria</taxon>
        <taxon>Pseudomonadati</taxon>
        <taxon>Bacteroidota</taxon>
        <taxon>Sphingobacteriia</taxon>
        <taxon>Sphingobacteriales</taxon>
        <taxon>Sphingobacteriaceae</taxon>
        <taxon>Pedobacter</taxon>
    </lineage>
</organism>
<dbReference type="OrthoDB" id="670853at2"/>
<dbReference type="GO" id="GO:0016491">
    <property type="term" value="F:oxidoreductase activity"/>
    <property type="evidence" value="ECO:0007669"/>
    <property type="project" value="UniProtKB-KW"/>
</dbReference>
<proteinExistence type="inferred from homology"/>
<dbReference type="PRINTS" id="PR00081">
    <property type="entry name" value="GDHRDH"/>
</dbReference>
<dbReference type="EMBL" id="SAYW01000001">
    <property type="protein sequence ID" value="RWU11016.1"/>
    <property type="molecule type" value="Genomic_DNA"/>
</dbReference>
<accession>A0A451GDP7</accession>